<keyword evidence="2" id="KW-0808">Transferase</keyword>
<evidence type="ECO:0000313" key="3">
    <source>
        <dbReference type="Proteomes" id="UP000468864"/>
    </source>
</evidence>
<gene>
    <name evidence="2" type="ORF">GR206_27100</name>
</gene>
<comment type="caution">
    <text evidence="2">The sequence shown here is derived from an EMBL/GenBank/DDBJ whole genome shotgun (WGS) entry which is preliminary data.</text>
</comment>
<dbReference type="CDD" id="cd04301">
    <property type="entry name" value="NAT_SF"/>
    <property type="match status" value="1"/>
</dbReference>
<dbReference type="PANTHER" id="PTHR43415:SF3">
    <property type="entry name" value="GNAT-FAMILY ACETYLTRANSFERASE"/>
    <property type="match status" value="1"/>
</dbReference>
<dbReference type="PANTHER" id="PTHR43415">
    <property type="entry name" value="SPERMIDINE N(1)-ACETYLTRANSFERASE"/>
    <property type="match status" value="1"/>
</dbReference>
<dbReference type="SUPFAM" id="SSF55729">
    <property type="entry name" value="Acyl-CoA N-acyltransferases (Nat)"/>
    <property type="match status" value="1"/>
</dbReference>
<dbReference type="AlphaFoldDB" id="A0A6N9ZNY5"/>
<protein>
    <submittedName>
        <fullName evidence="2">GNAT family N-acetyltransferase</fullName>
    </submittedName>
</protein>
<dbReference type="RefSeq" id="WP_163882172.1">
    <property type="nucleotide sequence ID" value="NZ_WUEP01000025.1"/>
</dbReference>
<feature type="domain" description="N-acetyltransferase" evidence="1">
    <location>
        <begin position="24"/>
        <end position="177"/>
    </location>
</feature>
<dbReference type="InterPro" id="IPR016181">
    <property type="entry name" value="Acyl_CoA_acyltransferase"/>
</dbReference>
<evidence type="ECO:0000259" key="1">
    <source>
        <dbReference type="PROSITE" id="PS51186"/>
    </source>
</evidence>
<dbReference type="Pfam" id="PF00583">
    <property type="entry name" value="Acetyltransf_1"/>
    <property type="match status" value="1"/>
</dbReference>
<dbReference type="EMBL" id="WUEP01000025">
    <property type="protein sequence ID" value="NEH94635.1"/>
    <property type="molecule type" value="Genomic_DNA"/>
</dbReference>
<dbReference type="Proteomes" id="UP000468864">
    <property type="component" value="Unassembled WGS sequence"/>
</dbReference>
<accession>A0A6N9ZNY5</accession>
<proteinExistence type="predicted"/>
<reference evidence="2 3" key="1">
    <citation type="submission" date="2019-12" db="EMBL/GenBank/DDBJ databases">
        <title>Rhizobium genotypes associated with high levels of biological nitrogen fixation by grain legumes in a temperate-maritime cropping system.</title>
        <authorList>
            <person name="Maluk M."/>
            <person name="Francesc Ferrando Molina F."/>
            <person name="Lopez Del Egido L."/>
            <person name="Lafos M."/>
            <person name="Langarica-Fuentes A."/>
            <person name="Gebre Yohannes G."/>
            <person name="Young M.W."/>
            <person name="Martin P."/>
            <person name="Gantlett R."/>
            <person name="Kenicer G."/>
            <person name="Hawes C."/>
            <person name="Begg G.S."/>
            <person name="Quilliam R.S."/>
            <person name="Squire G.R."/>
            <person name="Poole P.S."/>
            <person name="Young P.W."/>
            <person name="Iannetta P.M."/>
            <person name="James E.K."/>
        </authorList>
    </citation>
    <scope>NUCLEOTIDE SEQUENCE [LARGE SCALE GENOMIC DNA]</scope>
    <source>
        <strain evidence="2 3">JHI2449</strain>
    </source>
</reference>
<sequence length="177" mass="19700">MSENEENEPRGRARLPDGVLVRAVRLSDAEEITDLINLPGYRAGTLPPYQRVEEVRKYMENPSPGALNLVVTLDGRIVGNGGLNRLSGRRQHVASIGMGVHDDFTGRGFGRILLGAMVDAADDWLDIKRLELTVYTDNDVAIGLYRKFGFEQEGLLKAFGFRSGEYVDAYTMARLRL</sequence>
<organism evidence="2 3">
    <name type="scientific">Rhizobium laguerreae</name>
    <dbReference type="NCBI Taxonomy" id="1076926"/>
    <lineage>
        <taxon>Bacteria</taxon>
        <taxon>Pseudomonadati</taxon>
        <taxon>Pseudomonadota</taxon>
        <taxon>Alphaproteobacteria</taxon>
        <taxon>Hyphomicrobiales</taxon>
        <taxon>Rhizobiaceae</taxon>
        <taxon>Rhizobium/Agrobacterium group</taxon>
        <taxon>Rhizobium</taxon>
    </lineage>
</organism>
<evidence type="ECO:0000313" key="2">
    <source>
        <dbReference type="EMBL" id="NEH94635.1"/>
    </source>
</evidence>
<dbReference type="InterPro" id="IPR000182">
    <property type="entry name" value="GNAT_dom"/>
</dbReference>
<dbReference type="GO" id="GO:0016747">
    <property type="term" value="F:acyltransferase activity, transferring groups other than amino-acyl groups"/>
    <property type="evidence" value="ECO:0007669"/>
    <property type="project" value="InterPro"/>
</dbReference>
<name>A0A6N9ZNY5_9HYPH</name>
<dbReference type="Gene3D" id="3.40.630.30">
    <property type="match status" value="1"/>
</dbReference>
<dbReference type="PROSITE" id="PS51186">
    <property type="entry name" value="GNAT"/>
    <property type="match status" value="1"/>
</dbReference>